<sequence>MRLLSRLRTNRRSAVSTSVVLSLSAAVALAAVLYDGEATADVDLDDSGVWVTKQSAGLVGRFNTEAKALDATLLAGSSAFDVAQQAGQVLVLDDGNSQASVVDVARSKFLATTKVPAGATVAAGGGRAAVLDDESGSLWVTTVDRLPLLDTDEVDPTVELHGAGTVVVSPQGTVFAVVPSRRTMYTVAPGADPDTTGLDMLAAEDDVVLTTVGDDVVVLNRTSGELRLPGGDVVRVADAQSARLQQPGERSDTVAYATSEALVRQPIEGGAATSRQASGSPAAPVQLGGCLYGAWSTSGQIVRDCEGTDRDVDRVLEGIDQSTRLEYRTNRDAVVLNDLTAGTLWMALDEYEKVDDWDIKLPEQAEGDDEDAEDAKPELVDNTVVDRDKQDPPKAADDSFGVRPGRATLLDVLSNDMDPDGDVMTVTLAGDQPDDLRVERVLDGRALQAVVPADASGTVRFTYDVTDGFDNHDEGTVTLKVVAPTSNEKPEQTGDPVLRVEQGKSARIKVLPYFRDPDGDDLYLATASPTVQGDEARAYPDGTVEFRDGGSSTGLKKVTLTVGDGLGEVVEGTLKVYVVGDQEPPVAVGDHVTVTAGQPVTVEPLKNDTDPNGDDLRLSKVNDASPAEIVRNYDAGTFTFLAHEAGSYDVLYQVTDGPGTTTGVVRVDVQDEDSAAGAPVVVADTALLPAGGSTLVDVLANDTDPAGGVLVVQSVEVPDDAGVSVAVLGHQMLRITETRRIAEAVTLRYTVSNGTENSTGEVRVLPVPPPDRLQPPNAAADEVTVRVGDIVNIDVLANDTHPDGLELSVDDELEQTVDPAQGDLFVSEGRLRFRAGAEPGTAYAIYRVQDPNGQEDSAQVTIHVRGGKENSAPVPHDVDARVLSGATARIPIPLDGIDPDGDSVQLTGLATGPAKGRAEVVDGFVDYEAGKNARGADSFRYTVQDARGEVATGLVRVGIARPPATNQPPVTGDDEVTVRPDRRVAVPALANDSDPDGDTIGLVAGAIEGGDDLDASVSQDRIVVQTPGDDGTTTFFYAIEDTYAARASGSVSVTVAEDAPLLPPVARDDSVPVADILGATTVTVPVLDNDEDPDGAADDLAVTVAGDAATVTPDGELTVTLAPSRQVLTYTVTDQDGLAAKAFVVVPGMESAEPILKPGQAPLEVLAGESLDIDITDHVLVVEGRTPRLTTEDQVSATEGRVEVTGTTTMTYTPRADYDGPAAVTFEVTDGTSVDDPEGAVALLTLPITVLPPENLPPTPGSPSGQVAAGEENTVDLGRFATDPDEDDLRFELGTLPGGLGATLAGSRVTFEAQPDVPQGTVLRVPYTVTDDEHAPVDGEVSVEVVASTRPLARAVDDRVDGAHQGEAVSVPVLANDSNPFADRAPLKIVGQPIIETGRGGTVVDGDQVVVTPKDDFVGTMVVRYTVQDATQDPDREVEGRVTINVLGAPEAPATPAVEEVRSQTVVLSWTPPQNNGAEITGYTVTSSMGDTFECATTTCTLEGLTNDVTYTFTVQATNVVGDSKASPASAEARPDEKPEPPAAPTLTFGDGQLTVTWKNATYTDRSAIESVDLEISPTPVNGESLKAGVTDQRIVWEGLTNGTAYKVRIQATNRAPDPSEWGAWSTSEIPAGPPDAPAAPSATRVESALGGQVHVEWAPPADNGDAVKTYDVDEFVNGTRSRTLTTTTASLDLEGLDTKSSYTYAVTAENKAGKGGTSPQSAAVTPYGKPTVPGAPSASVGKGMSGAANVSWGAADDNGNPVTYTVATDRGGSTTTTATSATYGGLSNGTAYRFHVQACNAAGCSDWTAWSNAVTPFGPVPAPSVSAASGQDQKVTFSWSTSTNGRPITVKVSGAISSSAASSGGQAVSAGYSDTKQICVTATDSEGQSAQRCASGTSAARPQPVFTVGKGSSANGESGCSHSSCKWLTLTIRDAPPNTSFTYTCHDQDGQFSNYTQTNMHNGSAARTDANGNLGELEAWCYYGQPGNQAYIRTSIGTTNRITW</sequence>
<dbReference type="Pfam" id="PF17963">
    <property type="entry name" value="Big_9"/>
    <property type="match status" value="9"/>
</dbReference>
<feature type="chain" id="PRO_5045797236" evidence="5">
    <location>
        <begin position="31"/>
        <end position="2005"/>
    </location>
</feature>
<protein>
    <submittedName>
        <fullName evidence="7">Cadherin-like domain-containing protein</fullName>
    </submittedName>
</protein>
<keyword evidence="3" id="KW-0624">Polysaccharide degradation</keyword>
<feature type="compositionally biased region" description="Basic and acidic residues" evidence="4">
    <location>
        <begin position="374"/>
        <end position="397"/>
    </location>
</feature>
<feature type="region of interest" description="Disordered" evidence="4">
    <location>
        <begin position="1523"/>
        <end position="1551"/>
    </location>
</feature>
<proteinExistence type="predicted"/>
<dbReference type="InterPro" id="IPR003961">
    <property type="entry name" value="FN3_dom"/>
</dbReference>
<reference evidence="7 8" key="1">
    <citation type="submission" date="2021-09" db="EMBL/GenBank/DDBJ databases">
        <title>Isoptericola luteus sp. nov., a novel bacterium isolated from Harbin, the capital city of Heilongjiang province.</title>
        <authorList>
            <person name="Li J."/>
        </authorList>
    </citation>
    <scope>NUCLEOTIDE SEQUENCE [LARGE SCALE GENOMIC DNA]</scope>
    <source>
        <strain evidence="7 8">NEAU-Y5</strain>
    </source>
</reference>
<organism evidence="7 8">
    <name type="scientific">Isoptericola luteus</name>
    <dbReference type="NCBI Taxonomy" id="2879484"/>
    <lineage>
        <taxon>Bacteria</taxon>
        <taxon>Bacillati</taxon>
        <taxon>Actinomycetota</taxon>
        <taxon>Actinomycetes</taxon>
        <taxon>Micrococcales</taxon>
        <taxon>Promicromonosporaceae</taxon>
        <taxon>Isoptericola</taxon>
    </lineage>
</organism>
<keyword evidence="5" id="KW-0732">Signal</keyword>
<feature type="signal peptide" evidence="5">
    <location>
        <begin position="1"/>
        <end position="30"/>
    </location>
</feature>
<dbReference type="RefSeq" id="WP_225566792.1">
    <property type="nucleotide sequence ID" value="NZ_JAIXCQ010000016.1"/>
</dbReference>
<dbReference type="SUPFAM" id="SSF49265">
    <property type="entry name" value="Fibronectin type III"/>
    <property type="match status" value="3"/>
</dbReference>
<keyword evidence="2" id="KW-0378">Hydrolase</keyword>
<name>A0ABS7ZN30_9MICO</name>
<evidence type="ECO:0000256" key="1">
    <source>
        <dbReference type="ARBA" id="ARBA00022737"/>
    </source>
</evidence>
<dbReference type="Pfam" id="PF00041">
    <property type="entry name" value="fn3"/>
    <property type="match status" value="3"/>
</dbReference>
<accession>A0ABS7ZN30</accession>
<feature type="domain" description="Fibronectin type-III" evidence="6">
    <location>
        <begin position="1733"/>
        <end position="1819"/>
    </location>
</feature>
<evidence type="ECO:0000256" key="2">
    <source>
        <dbReference type="ARBA" id="ARBA00023295"/>
    </source>
</evidence>
<keyword evidence="1" id="KW-0677">Repeat</keyword>
<dbReference type="Gene3D" id="2.60.40.10">
    <property type="entry name" value="Immunoglobulins"/>
    <property type="match status" value="4"/>
</dbReference>
<dbReference type="Proteomes" id="UP001319870">
    <property type="component" value="Unassembled WGS sequence"/>
</dbReference>
<gene>
    <name evidence="7" type="ORF">LEP48_17150</name>
</gene>
<dbReference type="InterPro" id="IPR013783">
    <property type="entry name" value="Ig-like_fold"/>
</dbReference>
<evidence type="ECO:0000313" key="8">
    <source>
        <dbReference type="Proteomes" id="UP001319870"/>
    </source>
</evidence>
<evidence type="ECO:0000256" key="5">
    <source>
        <dbReference type="SAM" id="SignalP"/>
    </source>
</evidence>
<comment type="caution">
    <text evidence="7">The sequence shown here is derived from an EMBL/GenBank/DDBJ whole genome shotgun (WGS) entry which is preliminary data.</text>
</comment>
<dbReference type="SUPFAM" id="SSF63825">
    <property type="entry name" value="YWTD domain"/>
    <property type="match status" value="1"/>
</dbReference>
<dbReference type="PANTHER" id="PTHR13817">
    <property type="entry name" value="TITIN"/>
    <property type="match status" value="1"/>
</dbReference>
<evidence type="ECO:0000256" key="4">
    <source>
        <dbReference type="SAM" id="MobiDB-lite"/>
    </source>
</evidence>
<dbReference type="SMART" id="SM00060">
    <property type="entry name" value="FN3"/>
    <property type="match status" value="4"/>
</dbReference>
<evidence type="ECO:0000259" key="6">
    <source>
        <dbReference type="PROSITE" id="PS50853"/>
    </source>
</evidence>
<dbReference type="CDD" id="cd00063">
    <property type="entry name" value="FN3"/>
    <property type="match status" value="4"/>
</dbReference>
<dbReference type="PANTHER" id="PTHR13817:SF151">
    <property type="entry name" value="TITIN"/>
    <property type="match status" value="1"/>
</dbReference>
<feature type="domain" description="Fibronectin type-III" evidence="6">
    <location>
        <begin position="1637"/>
        <end position="1729"/>
    </location>
</feature>
<keyword evidence="3" id="KW-0119">Carbohydrate metabolism</keyword>
<dbReference type="EMBL" id="JAIXCQ010000016">
    <property type="protein sequence ID" value="MCA5895059.1"/>
    <property type="molecule type" value="Genomic_DNA"/>
</dbReference>
<keyword evidence="8" id="KW-1185">Reference proteome</keyword>
<dbReference type="InterPro" id="IPR050964">
    <property type="entry name" value="Striated_Muscle_Regulatory"/>
</dbReference>
<feature type="domain" description="Fibronectin type-III" evidence="6">
    <location>
        <begin position="1452"/>
        <end position="1538"/>
    </location>
</feature>
<dbReference type="InterPro" id="IPR036116">
    <property type="entry name" value="FN3_sf"/>
</dbReference>
<keyword evidence="2" id="KW-0326">Glycosidase</keyword>
<dbReference type="Gene3D" id="2.60.40.2810">
    <property type="match status" value="1"/>
</dbReference>
<evidence type="ECO:0000256" key="3">
    <source>
        <dbReference type="ARBA" id="ARBA00023326"/>
    </source>
</evidence>
<feature type="region of interest" description="Disordered" evidence="4">
    <location>
        <begin position="364"/>
        <end position="402"/>
    </location>
</feature>
<dbReference type="PRINTS" id="PR00014">
    <property type="entry name" value="FNTYPEIII"/>
</dbReference>
<evidence type="ECO:0000313" key="7">
    <source>
        <dbReference type="EMBL" id="MCA5895059.1"/>
    </source>
</evidence>
<feature type="domain" description="Fibronectin type-III" evidence="6">
    <location>
        <begin position="1541"/>
        <end position="1633"/>
    </location>
</feature>
<dbReference type="PROSITE" id="PS50853">
    <property type="entry name" value="FN3"/>
    <property type="match status" value="4"/>
</dbReference>